<proteinExistence type="predicted"/>
<evidence type="ECO:0000313" key="1">
    <source>
        <dbReference type="EMBL" id="DAE92703.1"/>
    </source>
</evidence>
<organism evidence="1">
    <name type="scientific">Siphoviridae sp. gcode 4</name>
    <dbReference type="NCBI Taxonomy" id="2838368"/>
    <lineage>
        <taxon>Viruses</taxon>
        <taxon>Duplodnaviria</taxon>
        <taxon>Heunggongvirae</taxon>
        <taxon>Uroviricota</taxon>
        <taxon>Caudoviricetes</taxon>
    </lineage>
</organism>
<accession>A0A8S5RT99</accession>
<sequence length="143" mass="15517">MPLDIRSQVVTALDNINKNPELYTPPKPTTSLETRINDLKETNPSKYREHISTLTSSANSGNEEARELLGKIGEDAAKQRRGYEGLNTAMYASAIIGAGALAAPSASWIYSQLPKWIKTGIDIGLTVDGARNFLSDNGVQKNL</sequence>
<reference evidence="1" key="1">
    <citation type="journal article" date="2021" name="Proc. Natl. Acad. Sci. U.S.A.">
        <title>A Catalog of Tens of Thousands of Viruses from Human Metagenomes Reveals Hidden Associations with Chronic Diseases.</title>
        <authorList>
            <person name="Tisza M.J."/>
            <person name="Buck C.B."/>
        </authorList>
    </citation>
    <scope>NUCLEOTIDE SEQUENCE</scope>
    <source>
        <strain evidence="1">Ctw1L9</strain>
    </source>
</reference>
<dbReference type="EMBL" id="BK059154">
    <property type="protein sequence ID" value="DAE92703.1"/>
    <property type="molecule type" value="Genomic_DNA"/>
</dbReference>
<name>A0A8S5RT99_9CAUD</name>
<protein>
    <submittedName>
        <fullName evidence="1">Uncharacterized protein</fullName>
    </submittedName>
</protein>